<dbReference type="InterPro" id="IPR011335">
    <property type="entry name" value="Restrct_endonuc-II-like"/>
</dbReference>
<name>A0A6J5Z0W4_9ZZZZ</name>
<dbReference type="InterPro" id="IPR011604">
    <property type="entry name" value="PDDEXK-like_dom_sf"/>
</dbReference>
<dbReference type="Gene3D" id="3.90.320.10">
    <property type="match status" value="1"/>
</dbReference>
<evidence type="ECO:0000259" key="1">
    <source>
        <dbReference type="Pfam" id="PF12705"/>
    </source>
</evidence>
<proteinExistence type="predicted"/>
<dbReference type="Pfam" id="PF12705">
    <property type="entry name" value="PDDEXK_1"/>
    <property type="match status" value="1"/>
</dbReference>
<protein>
    <submittedName>
        <fullName evidence="2">Unannotated protein</fullName>
    </submittedName>
</protein>
<dbReference type="AlphaFoldDB" id="A0A6J5Z0W4"/>
<feature type="domain" description="PD-(D/E)XK endonuclease-like" evidence="1">
    <location>
        <begin position="5"/>
        <end position="247"/>
    </location>
</feature>
<accession>A0A6J5Z0W4</accession>
<dbReference type="EMBL" id="CAESAF010000023">
    <property type="protein sequence ID" value="CAB4333453.1"/>
    <property type="molecule type" value="Genomic_DNA"/>
</dbReference>
<dbReference type="SUPFAM" id="SSF52980">
    <property type="entry name" value="Restriction endonuclease-like"/>
    <property type="match status" value="1"/>
</dbReference>
<sequence length="251" mass="28988">MDQLRLSPSRINDFNNCPQLYKYRTIDLLPEPPSIDAERGTLIHTILEDLFELPASDRDLARATELLPSRWQAQIDAKPEIAQLVLDQGAWFKRAEELLGNYFTLESPGSFEPTYRELHLETDLSEKLYLHGYVDRLDVAPTGEVRIVDYKTGKSPKPGWEEKALFQLRVYALLYWKSHGVVPKLLQLIYLGDTRLVKSTPSEADLLKTERILFDVAEDILRAIERNEFRPRPSRLCDWCFFKTVCPAHVG</sequence>
<reference evidence="2" key="1">
    <citation type="submission" date="2020-05" db="EMBL/GenBank/DDBJ databases">
        <authorList>
            <person name="Chiriac C."/>
            <person name="Salcher M."/>
            <person name="Ghai R."/>
            <person name="Kavagutti S V."/>
        </authorList>
    </citation>
    <scope>NUCLEOTIDE SEQUENCE</scope>
</reference>
<organism evidence="2">
    <name type="scientific">freshwater metagenome</name>
    <dbReference type="NCBI Taxonomy" id="449393"/>
    <lineage>
        <taxon>unclassified sequences</taxon>
        <taxon>metagenomes</taxon>
        <taxon>ecological metagenomes</taxon>
    </lineage>
</organism>
<gene>
    <name evidence="2" type="ORF">UFOPK3574_00377</name>
</gene>
<evidence type="ECO:0000313" key="2">
    <source>
        <dbReference type="EMBL" id="CAB4333453.1"/>
    </source>
</evidence>
<dbReference type="InterPro" id="IPR038726">
    <property type="entry name" value="PDDEXK_AddAB-type"/>
</dbReference>